<proteinExistence type="inferred from homology"/>
<sequence length="669" mass="68142">MSAHHHRHRTRHRTRTAAAVLLLTTGLAACTGGGGGDEADRAAARAAAEQAVRGLAARDLAEVPLADGADPATATAALVEVVDGMGDLEPAVTLDEVEHLAGGQGGESGGSGEGSEGAPRATATLRWSWPLPSGAWTYTSRLALTGTGTGDWAAAWSPDVVEPSLRPGEELELVELAPARGDVLGRGGAALVTERPVVRVGVDKTQVGRAGLDRAARTVAQAVDVDPAAYVEQVRAAGPRAFVEAIVLRQEDTTPRLVRRLRATPGAVTIGTTRPLAPSRDFAAALLGRVGEATAEVVEESGGRVQPGDLVGLSGLAGRYDEQLAGTPGVQVRAVVVGDDGATGEPRVLHEADPVDGEPLRTTLDLELQTRAEQLLADVGPPSALVALRPSSGEVLVLADGPGSAGLPTASFGQYAPGSTAKVVTALALLRAGLGPDDTVTCAPQEVVDGRAFSNYDDYPAADLGRITLRRAIASSCNTALIAERRRVEPSRLTEAAAALGLGVDHDLGFPAYFGQVPPPASRTGAAAALIGQGQVLASPLAMAAVVASVQAGRAVLPQLLPDQRVDQVAPTTPLTEREAAQLRDLLRAVVTSGSGSALADAPGPPVLAKTGTAEHGEPDAAGELATHAWMVAAQGDLAVAAFVEDGASGSRTAGPLLEALLRAARDLR</sequence>
<dbReference type="GO" id="GO:0008658">
    <property type="term" value="F:penicillin binding"/>
    <property type="evidence" value="ECO:0007669"/>
    <property type="project" value="InterPro"/>
</dbReference>
<dbReference type="PROSITE" id="PS51257">
    <property type="entry name" value="PROKAR_LIPOPROTEIN"/>
    <property type="match status" value="1"/>
</dbReference>
<feature type="region of interest" description="Disordered" evidence="4">
    <location>
        <begin position="101"/>
        <end position="121"/>
    </location>
</feature>
<dbReference type="GO" id="GO:0051301">
    <property type="term" value="P:cell division"/>
    <property type="evidence" value="ECO:0007669"/>
    <property type="project" value="UniProtKB-KW"/>
</dbReference>
<comment type="subcellular location">
    <subcellularLocation>
        <location evidence="1">Membrane</location>
    </subcellularLocation>
</comment>
<comment type="caution">
    <text evidence="7">The sequence shown here is derived from an EMBL/GenBank/DDBJ whole genome shotgun (WGS) entry which is preliminary data.</text>
</comment>
<comment type="similarity">
    <text evidence="2">Belongs to the transpeptidase family.</text>
</comment>
<protein>
    <submittedName>
        <fullName evidence="7">Cell division protein FtsI/penicillin-binding protein 2</fullName>
    </submittedName>
</protein>
<name>A0A7Y9RRV2_9ACTN</name>
<dbReference type="PANTHER" id="PTHR30627:SF24">
    <property type="entry name" value="PENICILLIN-BINDING PROTEIN 4B"/>
    <property type="match status" value="1"/>
</dbReference>
<dbReference type="GO" id="GO:0005886">
    <property type="term" value="C:plasma membrane"/>
    <property type="evidence" value="ECO:0007669"/>
    <property type="project" value="TreeGrafter"/>
</dbReference>
<evidence type="ECO:0000313" key="7">
    <source>
        <dbReference type="EMBL" id="NYG54091.1"/>
    </source>
</evidence>
<dbReference type="Pfam" id="PF03717">
    <property type="entry name" value="PBP_dimer"/>
    <property type="match status" value="1"/>
</dbReference>
<feature type="domain" description="Penicillin-binding protein dimerisation" evidence="6">
    <location>
        <begin position="177"/>
        <end position="335"/>
    </location>
</feature>
<keyword evidence="8" id="KW-1185">Reference proteome</keyword>
<reference evidence="7 8" key="1">
    <citation type="submission" date="2020-07" db="EMBL/GenBank/DDBJ databases">
        <title>Sequencing the genomes of 1000 actinobacteria strains.</title>
        <authorList>
            <person name="Klenk H.-P."/>
        </authorList>
    </citation>
    <scope>NUCLEOTIDE SEQUENCE [LARGE SCALE GENOMIC DNA]</scope>
    <source>
        <strain evidence="7 8">DSM 24552</strain>
    </source>
</reference>
<keyword evidence="7" id="KW-0131">Cell cycle</keyword>
<dbReference type="PANTHER" id="PTHR30627">
    <property type="entry name" value="PEPTIDOGLYCAN D,D-TRANSPEPTIDASE"/>
    <property type="match status" value="1"/>
</dbReference>
<feature type="compositionally biased region" description="Gly residues" evidence="4">
    <location>
        <begin position="102"/>
        <end position="115"/>
    </location>
</feature>
<evidence type="ECO:0000256" key="4">
    <source>
        <dbReference type="SAM" id="MobiDB-lite"/>
    </source>
</evidence>
<accession>A0A7Y9RRV2</accession>
<dbReference type="Pfam" id="PF00905">
    <property type="entry name" value="Transpeptidase"/>
    <property type="match status" value="1"/>
</dbReference>
<organism evidence="7 8">
    <name type="scientific">Nocardioides perillae</name>
    <dbReference type="NCBI Taxonomy" id="1119534"/>
    <lineage>
        <taxon>Bacteria</taxon>
        <taxon>Bacillati</taxon>
        <taxon>Actinomycetota</taxon>
        <taxon>Actinomycetes</taxon>
        <taxon>Propionibacteriales</taxon>
        <taxon>Nocardioidaceae</taxon>
        <taxon>Nocardioides</taxon>
    </lineage>
</organism>
<evidence type="ECO:0000259" key="6">
    <source>
        <dbReference type="Pfam" id="PF03717"/>
    </source>
</evidence>
<dbReference type="AlphaFoldDB" id="A0A7Y9RRV2"/>
<feature type="domain" description="Penicillin-binding protein transpeptidase" evidence="5">
    <location>
        <begin position="385"/>
        <end position="662"/>
    </location>
</feature>
<dbReference type="InterPro" id="IPR001460">
    <property type="entry name" value="PCN-bd_Tpept"/>
</dbReference>
<dbReference type="InterPro" id="IPR005311">
    <property type="entry name" value="PBP_dimer"/>
</dbReference>
<dbReference type="RefSeq" id="WP_179516787.1">
    <property type="nucleotide sequence ID" value="NZ_JACCAC010000001.1"/>
</dbReference>
<dbReference type="Gene3D" id="3.40.710.10">
    <property type="entry name" value="DD-peptidase/beta-lactamase superfamily"/>
    <property type="match status" value="1"/>
</dbReference>
<gene>
    <name evidence="7" type="ORF">BJ989_000395</name>
</gene>
<dbReference type="SUPFAM" id="SSF56519">
    <property type="entry name" value="Penicillin binding protein dimerisation domain"/>
    <property type="match status" value="1"/>
</dbReference>
<evidence type="ECO:0000256" key="1">
    <source>
        <dbReference type="ARBA" id="ARBA00004370"/>
    </source>
</evidence>
<dbReference type="EMBL" id="JACCAC010000001">
    <property type="protein sequence ID" value="NYG54091.1"/>
    <property type="molecule type" value="Genomic_DNA"/>
</dbReference>
<dbReference type="InterPro" id="IPR012338">
    <property type="entry name" value="Beta-lactam/transpept-like"/>
</dbReference>
<dbReference type="Proteomes" id="UP000544110">
    <property type="component" value="Unassembled WGS sequence"/>
</dbReference>
<dbReference type="Gene3D" id="3.90.1310.10">
    <property type="entry name" value="Penicillin-binding protein 2a (Domain 2)"/>
    <property type="match status" value="1"/>
</dbReference>
<keyword evidence="7" id="KW-0132">Cell division</keyword>
<evidence type="ECO:0000256" key="2">
    <source>
        <dbReference type="ARBA" id="ARBA00007171"/>
    </source>
</evidence>
<keyword evidence="3" id="KW-0472">Membrane</keyword>
<dbReference type="SUPFAM" id="SSF56601">
    <property type="entry name" value="beta-lactamase/transpeptidase-like"/>
    <property type="match status" value="1"/>
</dbReference>
<dbReference type="GO" id="GO:0071972">
    <property type="term" value="F:peptidoglycan L,D-transpeptidase activity"/>
    <property type="evidence" value="ECO:0007669"/>
    <property type="project" value="TreeGrafter"/>
</dbReference>
<evidence type="ECO:0000259" key="5">
    <source>
        <dbReference type="Pfam" id="PF00905"/>
    </source>
</evidence>
<dbReference type="InterPro" id="IPR050515">
    <property type="entry name" value="Beta-lactam/transpept"/>
</dbReference>
<evidence type="ECO:0000256" key="3">
    <source>
        <dbReference type="ARBA" id="ARBA00023136"/>
    </source>
</evidence>
<dbReference type="GO" id="GO:0071555">
    <property type="term" value="P:cell wall organization"/>
    <property type="evidence" value="ECO:0007669"/>
    <property type="project" value="TreeGrafter"/>
</dbReference>
<dbReference type="InterPro" id="IPR036138">
    <property type="entry name" value="PBP_dimer_sf"/>
</dbReference>
<feature type="region of interest" description="Disordered" evidence="4">
    <location>
        <begin position="595"/>
        <end position="619"/>
    </location>
</feature>
<evidence type="ECO:0000313" key="8">
    <source>
        <dbReference type="Proteomes" id="UP000544110"/>
    </source>
</evidence>